<dbReference type="EnsemblPlants" id="Pp3c14_2770V3.7">
    <property type="protein sequence ID" value="Pp3c14_2770V3.7"/>
    <property type="gene ID" value="Pp3c14_2770"/>
</dbReference>
<name>A0A7I4AS72_PHYPA</name>
<evidence type="ECO:0000313" key="2">
    <source>
        <dbReference type="Proteomes" id="UP000006727"/>
    </source>
</evidence>
<keyword evidence="2" id="KW-1185">Reference proteome</keyword>
<organism evidence="1 2">
    <name type="scientific">Physcomitrium patens</name>
    <name type="common">Spreading-leaved earth moss</name>
    <name type="synonym">Physcomitrella patens</name>
    <dbReference type="NCBI Taxonomy" id="3218"/>
    <lineage>
        <taxon>Eukaryota</taxon>
        <taxon>Viridiplantae</taxon>
        <taxon>Streptophyta</taxon>
        <taxon>Embryophyta</taxon>
        <taxon>Bryophyta</taxon>
        <taxon>Bryophytina</taxon>
        <taxon>Bryopsida</taxon>
        <taxon>Funariidae</taxon>
        <taxon>Funariales</taxon>
        <taxon>Funariaceae</taxon>
        <taxon>Physcomitrium</taxon>
    </lineage>
</organism>
<reference evidence="1 2" key="1">
    <citation type="journal article" date="2008" name="Science">
        <title>The Physcomitrella genome reveals evolutionary insights into the conquest of land by plants.</title>
        <authorList>
            <person name="Rensing S."/>
            <person name="Lang D."/>
            <person name="Zimmer A."/>
            <person name="Terry A."/>
            <person name="Salamov A."/>
            <person name="Shapiro H."/>
            <person name="Nishiyama T."/>
            <person name="Perroud P.-F."/>
            <person name="Lindquist E."/>
            <person name="Kamisugi Y."/>
            <person name="Tanahashi T."/>
            <person name="Sakakibara K."/>
            <person name="Fujita T."/>
            <person name="Oishi K."/>
            <person name="Shin-I T."/>
            <person name="Kuroki Y."/>
            <person name="Toyoda A."/>
            <person name="Suzuki Y."/>
            <person name="Hashimoto A."/>
            <person name="Yamaguchi K."/>
            <person name="Sugano A."/>
            <person name="Kohara Y."/>
            <person name="Fujiyama A."/>
            <person name="Anterola A."/>
            <person name="Aoki S."/>
            <person name="Ashton N."/>
            <person name="Barbazuk W.B."/>
            <person name="Barker E."/>
            <person name="Bennetzen J."/>
            <person name="Bezanilla M."/>
            <person name="Blankenship R."/>
            <person name="Cho S.H."/>
            <person name="Dutcher S."/>
            <person name="Estelle M."/>
            <person name="Fawcett J.A."/>
            <person name="Gundlach H."/>
            <person name="Hanada K."/>
            <person name="Heyl A."/>
            <person name="Hicks K.A."/>
            <person name="Hugh J."/>
            <person name="Lohr M."/>
            <person name="Mayer K."/>
            <person name="Melkozernov A."/>
            <person name="Murata T."/>
            <person name="Nelson D."/>
            <person name="Pils B."/>
            <person name="Prigge M."/>
            <person name="Reiss B."/>
            <person name="Renner T."/>
            <person name="Rombauts S."/>
            <person name="Rushton P."/>
            <person name="Sanderfoot A."/>
            <person name="Schween G."/>
            <person name="Shiu S.-H."/>
            <person name="Stueber K."/>
            <person name="Theodoulou F.L."/>
            <person name="Tu H."/>
            <person name="Van de Peer Y."/>
            <person name="Verrier P.J."/>
            <person name="Waters E."/>
            <person name="Wood A."/>
            <person name="Yang L."/>
            <person name="Cove D."/>
            <person name="Cuming A."/>
            <person name="Hasebe M."/>
            <person name="Lucas S."/>
            <person name="Mishler D.B."/>
            <person name="Reski R."/>
            <person name="Grigoriev I."/>
            <person name="Quatrano R.S."/>
            <person name="Boore J.L."/>
        </authorList>
    </citation>
    <scope>NUCLEOTIDE SEQUENCE [LARGE SCALE GENOMIC DNA]</scope>
    <source>
        <strain evidence="1 2">cv. Gransden 2004</strain>
    </source>
</reference>
<evidence type="ECO:0000313" key="1">
    <source>
        <dbReference type="EnsemblPlants" id="Pp3c14_2770V3.7"/>
    </source>
</evidence>
<gene>
    <name evidence="1" type="primary">LOC112291378</name>
</gene>
<dbReference type="Proteomes" id="UP000006727">
    <property type="component" value="Chromosome 14"/>
</dbReference>
<accession>A0A7I4AS72</accession>
<dbReference type="Gramene" id="Pp3c14_2770V3.7">
    <property type="protein sequence ID" value="Pp3c14_2770V3.7"/>
    <property type="gene ID" value="Pp3c14_2770"/>
</dbReference>
<reference evidence="1" key="3">
    <citation type="submission" date="2020-12" db="UniProtKB">
        <authorList>
            <consortium name="EnsemblPlants"/>
        </authorList>
    </citation>
    <scope>IDENTIFICATION</scope>
</reference>
<protein>
    <submittedName>
        <fullName evidence="1">Uncharacterized protein</fullName>
    </submittedName>
</protein>
<reference evidence="1 2" key="2">
    <citation type="journal article" date="2018" name="Plant J.">
        <title>The Physcomitrella patens chromosome-scale assembly reveals moss genome structure and evolution.</title>
        <authorList>
            <person name="Lang D."/>
            <person name="Ullrich K.K."/>
            <person name="Murat F."/>
            <person name="Fuchs J."/>
            <person name="Jenkins J."/>
            <person name="Haas F.B."/>
            <person name="Piednoel M."/>
            <person name="Gundlach H."/>
            <person name="Van Bel M."/>
            <person name="Meyberg R."/>
            <person name="Vives C."/>
            <person name="Morata J."/>
            <person name="Symeonidi A."/>
            <person name="Hiss M."/>
            <person name="Muchero W."/>
            <person name="Kamisugi Y."/>
            <person name="Saleh O."/>
            <person name="Blanc G."/>
            <person name="Decker E.L."/>
            <person name="van Gessel N."/>
            <person name="Grimwood J."/>
            <person name="Hayes R.D."/>
            <person name="Graham S.W."/>
            <person name="Gunter L.E."/>
            <person name="McDaniel S.F."/>
            <person name="Hoernstein S.N.W."/>
            <person name="Larsson A."/>
            <person name="Li F.W."/>
            <person name="Perroud P.F."/>
            <person name="Phillips J."/>
            <person name="Ranjan P."/>
            <person name="Rokshar D.S."/>
            <person name="Rothfels C.J."/>
            <person name="Schneider L."/>
            <person name="Shu S."/>
            <person name="Stevenson D.W."/>
            <person name="Thummler F."/>
            <person name="Tillich M."/>
            <person name="Villarreal Aguilar J.C."/>
            <person name="Widiez T."/>
            <person name="Wong G.K."/>
            <person name="Wymore A."/>
            <person name="Zhang Y."/>
            <person name="Zimmer A.D."/>
            <person name="Quatrano R.S."/>
            <person name="Mayer K.F.X."/>
            <person name="Goodstein D."/>
            <person name="Casacuberta J.M."/>
            <person name="Vandepoele K."/>
            <person name="Reski R."/>
            <person name="Cuming A.C."/>
            <person name="Tuskan G.A."/>
            <person name="Maumus F."/>
            <person name="Salse J."/>
            <person name="Schmutz J."/>
            <person name="Rensing S.A."/>
        </authorList>
    </citation>
    <scope>NUCLEOTIDE SEQUENCE [LARGE SCALE GENOMIC DNA]</scope>
    <source>
        <strain evidence="1 2">cv. Gransden 2004</strain>
    </source>
</reference>
<proteinExistence type="predicted"/>
<dbReference type="EMBL" id="ABEU02000014">
    <property type="status" value="NOT_ANNOTATED_CDS"/>
    <property type="molecule type" value="Genomic_DNA"/>
</dbReference>
<dbReference type="AlphaFoldDB" id="A0A7I4AS72"/>
<sequence>MIHGSTSEESGPIFSAARPKTAKEAESWAALRSDSTSFLHRRRSIAASMAHALSTAARKFQAILVRIWFTETLFLVRYLSRVLVSAAVSYAGPMRVLVVACGGNHVDFDIGGMLLHS</sequence>